<dbReference type="PANTHER" id="PTHR43712:SF12">
    <property type="entry name" value="STERIGMATOCYSTIN 8-O-METHYLTRANSFERASE"/>
    <property type="match status" value="1"/>
</dbReference>
<protein>
    <submittedName>
        <fullName evidence="5">S-adenosyl-L-methionine-dependent methyltransferase</fullName>
    </submittedName>
</protein>
<dbReference type="Gene3D" id="3.40.50.150">
    <property type="entry name" value="Vaccinia Virus protein VP39"/>
    <property type="match status" value="1"/>
</dbReference>
<dbReference type="AlphaFoldDB" id="A0A9P4MZE7"/>
<dbReference type="InterPro" id="IPR016461">
    <property type="entry name" value="COMT-like"/>
</dbReference>
<evidence type="ECO:0000259" key="4">
    <source>
        <dbReference type="Pfam" id="PF00891"/>
    </source>
</evidence>
<dbReference type="InterPro" id="IPR036388">
    <property type="entry name" value="WH-like_DNA-bd_sf"/>
</dbReference>
<dbReference type="CDD" id="cd02440">
    <property type="entry name" value="AdoMet_MTases"/>
    <property type="match status" value="1"/>
</dbReference>
<evidence type="ECO:0000256" key="2">
    <source>
        <dbReference type="ARBA" id="ARBA00022679"/>
    </source>
</evidence>
<keyword evidence="6" id="KW-1185">Reference proteome</keyword>
<gene>
    <name evidence="5" type="ORF">CC78DRAFT_537097</name>
</gene>
<comment type="caution">
    <text evidence="5">The sequence shown here is derived from an EMBL/GenBank/DDBJ whole genome shotgun (WGS) entry which is preliminary data.</text>
</comment>
<organism evidence="5 6">
    <name type="scientific">Lojkania enalia</name>
    <dbReference type="NCBI Taxonomy" id="147567"/>
    <lineage>
        <taxon>Eukaryota</taxon>
        <taxon>Fungi</taxon>
        <taxon>Dikarya</taxon>
        <taxon>Ascomycota</taxon>
        <taxon>Pezizomycotina</taxon>
        <taxon>Dothideomycetes</taxon>
        <taxon>Pleosporomycetidae</taxon>
        <taxon>Pleosporales</taxon>
        <taxon>Pleosporales incertae sedis</taxon>
        <taxon>Lojkania</taxon>
    </lineage>
</organism>
<dbReference type="Gene3D" id="1.10.10.10">
    <property type="entry name" value="Winged helix-like DNA-binding domain superfamily/Winged helix DNA-binding domain"/>
    <property type="match status" value="1"/>
</dbReference>
<accession>A0A9P4MZE7</accession>
<keyword evidence="2" id="KW-0808">Transferase</keyword>
<feature type="domain" description="O-methyltransferase C-terminal" evidence="4">
    <location>
        <begin position="191"/>
        <end position="398"/>
    </location>
</feature>
<name>A0A9P4MZE7_9PLEO</name>
<dbReference type="PANTHER" id="PTHR43712">
    <property type="entry name" value="PUTATIVE (AFU_ORTHOLOGUE AFUA_4G14580)-RELATED"/>
    <property type="match status" value="1"/>
</dbReference>
<proteinExistence type="predicted"/>
<dbReference type="Pfam" id="PF00891">
    <property type="entry name" value="Methyltransf_2"/>
    <property type="match status" value="1"/>
</dbReference>
<dbReference type="InterPro" id="IPR029063">
    <property type="entry name" value="SAM-dependent_MTases_sf"/>
</dbReference>
<dbReference type="InterPro" id="IPR036390">
    <property type="entry name" value="WH_DNA-bd_sf"/>
</dbReference>
<dbReference type="Proteomes" id="UP000800093">
    <property type="component" value="Unassembled WGS sequence"/>
</dbReference>
<keyword evidence="3" id="KW-0949">S-adenosyl-L-methionine</keyword>
<evidence type="ECO:0000313" key="5">
    <source>
        <dbReference type="EMBL" id="KAF2259438.1"/>
    </source>
</evidence>
<dbReference type="OrthoDB" id="2410195at2759"/>
<dbReference type="SUPFAM" id="SSF53335">
    <property type="entry name" value="S-adenosyl-L-methionine-dependent methyltransferases"/>
    <property type="match status" value="1"/>
</dbReference>
<keyword evidence="1 5" id="KW-0489">Methyltransferase</keyword>
<sequence length="424" mass="47469">MGLAGQSELLRLSQTVLQATSAIVRHLQETNQEEPSFHQNSPVIQNDDTIEATRILLNDAAHSLLRLVNGPVNEFRSFFMTQYDLAAYQVALEFELFRNVPLNGKINLSELAQKAGIDKDRCGRVVKHLATQHVFNEIQSDIFEHSATSALIARDPSIEALLLSQVDEMFRAASESSTCVQNTPFESDSVNSPFATRFGKPAYLWYAENPEKGVRFARGMAGVAQMDSPISTLRDDFPWASLETSGKVVDIGGGSGHVSLHLASQFPGLNFVVQDSSSKMLADGQARLTPDVVERVSFMQHDFFSEQPITDASAFFIRQCLHNWNDEDCVKIIRALVPALEKCKPGTPLLINDEILPMLNQKTKFEEHLLRQYDMCMFVVFGSKQRTEKEFEKLLKRADPRFKVVKVHGTNSMGLVEAHLSHEL</sequence>
<dbReference type="GO" id="GO:0032259">
    <property type="term" value="P:methylation"/>
    <property type="evidence" value="ECO:0007669"/>
    <property type="project" value="UniProtKB-KW"/>
</dbReference>
<reference evidence="6" key="1">
    <citation type="journal article" date="2020" name="Stud. Mycol.">
        <title>101 Dothideomycetes genomes: A test case for predicting lifestyles and emergence of pathogens.</title>
        <authorList>
            <person name="Haridas S."/>
            <person name="Albert R."/>
            <person name="Binder M."/>
            <person name="Bloem J."/>
            <person name="LaButti K."/>
            <person name="Salamov A."/>
            <person name="Andreopoulos B."/>
            <person name="Baker S."/>
            <person name="Barry K."/>
            <person name="Bills G."/>
            <person name="Bluhm B."/>
            <person name="Cannon C."/>
            <person name="Castanera R."/>
            <person name="Culley D."/>
            <person name="Daum C."/>
            <person name="Ezra D."/>
            <person name="Gonzalez J."/>
            <person name="Henrissat B."/>
            <person name="Kuo A."/>
            <person name="Liang C."/>
            <person name="Lipzen A."/>
            <person name="Lutzoni F."/>
            <person name="Magnuson J."/>
            <person name="Mondo S."/>
            <person name="Nolan M."/>
            <person name="Ohm R."/>
            <person name="Pangilinan J."/>
            <person name="Park H.-J."/>
            <person name="Ramirez L."/>
            <person name="Alfaro M."/>
            <person name="Sun H."/>
            <person name="Tritt A."/>
            <person name="Yoshinaga Y."/>
            <person name="Zwiers L.-H."/>
            <person name="Turgeon B."/>
            <person name="Goodwin S."/>
            <person name="Spatafora J."/>
            <person name="Crous P."/>
            <person name="Grigoriev I."/>
        </authorList>
    </citation>
    <scope>NUCLEOTIDE SEQUENCE [LARGE SCALE GENOMIC DNA]</scope>
    <source>
        <strain evidence="6">CBS 304.66</strain>
    </source>
</reference>
<dbReference type="InterPro" id="IPR001077">
    <property type="entry name" value="COMT_C"/>
</dbReference>
<dbReference type="EMBL" id="ML986709">
    <property type="protein sequence ID" value="KAF2259438.1"/>
    <property type="molecule type" value="Genomic_DNA"/>
</dbReference>
<evidence type="ECO:0000313" key="6">
    <source>
        <dbReference type="Proteomes" id="UP000800093"/>
    </source>
</evidence>
<dbReference type="GO" id="GO:0008171">
    <property type="term" value="F:O-methyltransferase activity"/>
    <property type="evidence" value="ECO:0007669"/>
    <property type="project" value="InterPro"/>
</dbReference>
<dbReference type="SUPFAM" id="SSF46785">
    <property type="entry name" value="Winged helix' DNA-binding domain"/>
    <property type="match status" value="1"/>
</dbReference>
<dbReference type="PROSITE" id="PS51683">
    <property type="entry name" value="SAM_OMT_II"/>
    <property type="match status" value="1"/>
</dbReference>
<evidence type="ECO:0000256" key="1">
    <source>
        <dbReference type="ARBA" id="ARBA00022603"/>
    </source>
</evidence>
<evidence type="ECO:0000256" key="3">
    <source>
        <dbReference type="ARBA" id="ARBA00022691"/>
    </source>
</evidence>